<feature type="region of interest" description="Disordered" evidence="1">
    <location>
        <begin position="98"/>
        <end position="128"/>
    </location>
</feature>
<dbReference type="GO" id="GO:0004519">
    <property type="term" value="F:endonuclease activity"/>
    <property type="evidence" value="ECO:0007669"/>
    <property type="project" value="InterPro"/>
</dbReference>
<organism evidence="3 4">
    <name type="scientific">Tengunoibacter tsumagoiensis</name>
    <dbReference type="NCBI Taxonomy" id="2014871"/>
    <lineage>
        <taxon>Bacteria</taxon>
        <taxon>Bacillati</taxon>
        <taxon>Chloroflexota</taxon>
        <taxon>Ktedonobacteria</taxon>
        <taxon>Ktedonobacterales</taxon>
        <taxon>Dictyobacteraceae</taxon>
        <taxon>Tengunoibacter</taxon>
    </lineage>
</organism>
<dbReference type="PANTHER" id="PTHR33877">
    <property type="entry name" value="SLL1193 PROTEIN"/>
    <property type="match status" value="1"/>
</dbReference>
<dbReference type="SMART" id="SM00507">
    <property type="entry name" value="HNHc"/>
    <property type="match status" value="1"/>
</dbReference>
<feature type="compositionally biased region" description="Basic residues" evidence="1">
    <location>
        <begin position="100"/>
        <end position="111"/>
    </location>
</feature>
<dbReference type="EMBL" id="BIFR01000001">
    <property type="protein sequence ID" value="GCE13543.1"/>
    <property type="molecule type" value="Genomic_DNA"/>
</dbReference>
<dbReference type="Pfam" id="PF01844">
    <property type="entry name" value="HNH"/>
    <property type="match status" value="1"/>
</dbReference>
<dbReference type="OrthoDB" id="147034at2"/>
<dbReference type="PANTHER" id="PTHR33877:SF2">
    <property type="entry name" value="OS07G0170200 PROTEIN"/>
    <property type="match status" value="1"/>
</dbReference>
<dbReference type="CDD" id="cd00085">
    <property type="entry name" value="HNHc"/>
    <property type="match status" value="1"/>
</dbReference>
<name>A0A402A316_9CHLR</name>
<evidence type="ECO:0000256" key="1">
    <source>
        <dbReference type="SAM" id="MobiDB-lite"/>
    </source>
</evidence>
<dbReference type="NCBIfam" id="NF040563">
    <property type="entry name" value="guided_IscB"/>
    <property type="match status" value="1"/>
</dbReference>
<dbReference type="GO" id="GO:0008270">
    <property type="term" value="F:zinc ion binding"/>
    <property type="evidence" value="ECO:0007669"/>
    <property type="project" value="InterPro"/>
</dbReference>
<sequence>MSNVFVMDTMYQPLNPIHPGRARLLLKEGKAAVYRRYPFTLILKTEVDHPEIIPLRIKLDPGSKTTGLAIVDDKSGDIVFAAELFHRGDAVKRALDDRRSLRRSRRQRKTRYREPRYTNRKNKKKGWLPPSLESRIANILTWVQRLSRSCPIEAISMELVKFDLQQMENPEISGIEYQQGILQGYEVREYLLEKWNRKCAYCGARELPLQVEHIHPRAKGGTNRISNLALSCEKCNIAKGTQDIAVFLKKKPDVLKRIQAQAKTPLKDATAVNATRWALFEQLKATHLPIECGSGGATKWNRITRGLEKTHWLDACCVGRSTPAILHYQQIKPLLITATGHGNRQMCRPDKYGFPRTSAKGTRRMKGFQTGDVVKAVVPHGKKRGIFVGRVAVRSSGFFNITTKDGTIQGISYRYCQLLQRCDGYRYHIG</sequence>
<comment type="caution">
    <text evidence="3">The sequence shown here is derived from an EMBL/GenBank/DDBJ whole genome shotgun (WGS) entry which is preliminary data.</text>
</comment>
<protein>
    <recommendedName>
        <fullName evidence="2">HNH nuclease domain-containing protein</fullName>
    </recommendedName>
</protein>
<dbReference type="RefSeq" id="WP_126581059.1">
    <property type="nucleotide sequence ID" value="NZ_BIFR01000001.1"/>
</dbReference>
<dbReference type="InterPro" id="IPR052892">
    <property type="entry name" value="NA-targeting_endonuclease"/>
</dbReference>
<dbReference type="Gene3D" id="1.10.30.50">
    <property type="match status" value="1"/>
</dbReference>
<evidence type="ECO:0000313" key="4">
    <source>
        <dbReference type="Proteomes" id="UP000287352"/>
    </source>
</evidence>
<dbReference type="GO" id="GO:0003676">
    <property type="term" value="F:nucleic acid binding"/>
    <property type="evidence" value="ECO:0007669"/>
    <property type="project" value="InterPro"/>
</dbReference>
<dbReference type="Pfam" id="PF14239">
    <property type="entry name" value="RRXRR"/>
    <property type="match status" value="1"/>
</dbReference>
<dbReference type="InterPro" id="IPR047693">
    <property type="entry name" value="RNA-guided_IscB-like"/>
</dbReference>
<dbReference type="AlphaFoldDB" id="A0A402A316"/>
<keyword evidence="4" id="KW-1185">Reference proteome</keyword>
<accession>A0A402A316</accession>
<proteinExistence type="predicted"/>
<dbReference type="Proteomes" id="UP000287352">
    <property type="component" value="Unassembled WGS sequence"/>
</dbReference>
<feature type="domain" description="HNH nuclease" evidence="2">
    <location>
        <begin position="186"/>
        <end position="237"/>
    </location>
</feature>
<evidence type="ECO:0000313" key="3">
    <source>
        <dbReference type="EMBL" id="GCE13543.1"/>
    </source>
</evidence>
<dbReference type="InterPro" id="IPR025938">
    <property type="entry name" value="RRXRR_dom"/>
</dbReference>
<dbReference type="InterPro" id="IPR003615">
    <property type="entry name" value="HNH_nuc"/>
</dbReference>
<reference evidence="4" key="1">
    <citation type="submission" date="2018-12" db="EMBL/GenBank/DDBJ databases">
        <title>Tengunoibacter tsumagoiensis gen. nov., sp. nov., Dictyobacter kobayashii sp. nov., D. alpinus sp. nov., and D. joshuensis sp. nov. and description of Dictyobacteraceae fam. nov. within the order Ktedonobacterales isolated from Tengu-no-mugimeshi.</title>
        <authorList>
            <person name="Wang C.M."/>
            <person name="Zheng Y."/>
            <person name="Sakai Y."/>
            <person name="Toyoda A."/>
            <person name="Minakuchi Y."/>
            <person name="Abe K."/>
            <person name="Yokota A."/>
            <person name="Yabe S."/>
        </authorList>
    </citation>
    <scope>NUCLEOTIDE SEQUENCE [LARGE SCALE GENOMIC DNA]</scope>
    <source>
        <strain evidence="4">Uno3</strain>
    </source>
</reference>
<gene>
    <name evidence="3" type="ORF">KTT_34020</name>
</gene>
<dbReference type="InterPro" id="IPR002711">
    <property type="entry name" value="HNH"/>
</dbReference>
<evidence type="ECO:0000259" key="2">
    <source>
        <dbReference type="SMART" id="SM00507"/>
    </source>
</evidence>